<dbReference type="AlphaFoldDB" id="A0A6S9A1A8"/>
<dbReference type="EMBL" id="HBNS01048421">
    <property type="protein sequence ID" value="CAE4649433.1"/>
    <property type="molecule type" value="Transcribed_RNA"/>
</dbReference>
<proteinExistence type="predicted"/>
<accession>A0A6S9A1A8</accession>
<organism evidence="2">
    <name type="scientific">Ditylum brightwellii</name>
    <dbReference type="NCBI Taxonomy" id="49249"/>
    <lineage>
        <taxon>Eukaryota</taxon>
        <taxon>Sar</taxon>
        <taxon>Stramenopiles</taxon>
        <taxon>Ochrophyta</taxon>
        <taxon>Bacillariophyta</taxon>
        <taxon>Mediophyceae</taxon>
        <taxon>Lithodesmiophycidae</taxon>
        <taxon>Lithodesmiales</taxon>
        <taxon>Lithodesmiaceae</taxon>
        <taxon>Ditylum</taxon>
    </lineage>
</organism>
<keyword evidence="1" id="KW-1133">Transmembrane helix</keyword>
<keyword evidence="1" id="KW-0472">Membrane</keyword>
<gene>
    <name evidence="2" type="ORF">DBRI00130_LOCUS37231</name>
</gene>
<evidence type="ECO:0000313" key="2">
    <source>
        <dbReference type="EMBL" id="CAE4649433.1"/>
    </source>
</evidence>
<evidence type="ECO:0000256" key="1">
    <source>
        <dbReference type="SAM" id="Phobius"/>
    </source>
</evidence>
<name>A0A6S9A1A8_9STRA</name>
<reference evidence="2" key="1">
    <citation type="submission" date="2021-01" db="EMBL/GenBank/DDBJ databases">
        <authorList>
            <person name="Corre E."/>
            <person name="Pelletier E."/>
            <person name="Niang G."/>
            <person name="Scheremetjew M."/>
            <person name="Finn R."/>
            <person name="Kale V."/>
            <person name="Holt S."/>
            <person name="Cochrane G."/>
            <person name="Meng A."/>
            <person name="Brown T."/>
            <person name="Cohen L."/>
        </authorList>
    </citation>
    <scope>NUCLEOTIDE SEQUENCE</scope>
    <source>
        <strain evidence="2">GSO104</strain>
    </source>
</reference>
<keyword evidence="1" id="KW-0812">Transmembrane</keyword>
<sequence>MGITTSTLARSNKILFAGSLLLLVTFVEGRKRRERETRLGRNPDVDRYDEVYTLVSNCFLFALAPAIFSFMYSLVTDPAVPMIGKALWSYIMEGFTKNLGQVDNGSFGGEVDVESRRRI</sequence>
<protein>
    <submittedName>
        <fullName evidence="2">Uncharacterized protein</fullName>
    </submittedName>
</protein>
<feature type="transmembrane region" description="Helical" evidence="1">
    <location>
        <begin position="53"/>
        <end position="75"/>
    </location>
</feature>